<dbReference type="Proteomes" id="UP001226762">
    <property type="component" value="Unassembled WGS sequence"/>
</dbReference>
<keyword evidence="2" id="KW-1185">Reference proteome</keyword>
<evidence type="ECO:0000313" key="2">
    <source>
        <dbReference type="Proteomes" id="UP001226762"/>
    </source>
</evidence>
<protein>
    <submittedName>
        <fullName evidence="1">Uncharacterized protein</fullName>
    </submittedName>
</protein>
<organism evidence="1 2">
    <name type="scientific">Marimonas arenosa</name>
    <dbReference type="NCBI Taxonomy" id="1795305"/>
    <lineage>
        <taxon>Bacteria</taxon>
        <taxon>Pseudomonadati</taxon>
        <taxon>Pseudomonadota</taxon>
        <taxon>Alphaproteobacteria</taxon>
        <taxon>Rhodobacterales</taxon>
        <taxon>Paracoccaceae</taxon>
        <taxon>Marimonas</taxon>
    </lineage>
</organism>
<dbReference type="EMBL" id="JANHAX010000003">
    <property type="protein sequence ID" value="MDQ2090289.1"/>
    <property type="molecule type" value="Genomic_DNA"/>
</dbReference>
<dbReference type="AlphaFoldDB" id="A0AAE4B5F7"/>
<evidence type="ECO:0000313" key="1">
    <source>
        <dbReference type="EMBL" id="MDQ2090289.1"/>
    </source>
</evidence>
<gene>
    <name evidence="1" type="ORF">NO357_10315</name>
</gene>
<reference evidence="1" key="1">
    <citation type="submission" date="2022-07" db="EMBL/GenBank/DDBJ databases">
        <authorList>
            <person name="Otstavnykh N."/>
            <person name="Isaeva M."/>
            <person name="Bystritskaya E."/>
        </authorList>
    </citation>
    <scope>NUCLEOTIDE SEQUENCE</scope>
    <source>
        <strain evidence="1">KCTC 52189</strain>
    </source>
</reference>
<name>A0AAE4B5F7_9RHOB</name>
<reference evidence="1" key="2">
    <citation type="submission" date="2023-02" db="EMBL/GenBank/DDBJ databases">
        <title>'Rhodoalgimonas zhirmunskyi' gen. nov., isolated from a red alga.</title>
        <authorList>
            <person name="Nedashkovskaya O.I."/>
            <person name="Otstavnykh N.Y."/>
            <person name="Bystritskaya E.P."/>
            <person name="Balabanova L.A."/>
            <person name="Isaeva M.P."/>
        </authorList>
    </citation>
    <scope>NUCLEOTIDE SEQUENCE</scope>
    <source>
        <strain evidence="1">KCTC 52189</strain>
    </source>
</reference>
<proteinExistence type="predicted"/>
<accession>A0AAE4B5F7</accession>
<comment type="caution">
    <text evidence="1">The sequence shown here is derived from an EMBL/GenBank/DDBJ whole genome shotgun (WGS) entry which is preliminary data.</text>
</comment>
<sequence>MNIDDDQARHMSQWHTESDSPAGVALISTAPQRHFPNNDCAMLLKLSSYF</sequence>